<evidence type="ECO:0000313" key="2">
    <source>
        <dbReference type="Proteomes" id="UP000557772"/>
    </source>
</evidence>
<keyword evidence="2" id="KW-1185">Reference proteome</keyword>
<accession>A0A849AH93</accession>
<organism evidence="1 2">
    <name type="scientific">Flexivirga aerilata</name>
    <dbReference type="NCBI Taxonomy" id="1656889"/>
    <lineage>
        <taxon>Bacteria</taxon>
        <taxon>Bacillati</taxon>
        <taxon>Actinomycetota</taxon>
        <taxon>Actinomycetes</taxon>
        <taxon>Micrococcales</taxon>
        <taxon>Dermacoccaceae</taxon>
        <taxon>Flexivirga</taxon>
    </lineage>
</organism>
<name>A0A849AH93_9MICO</name>
<reference evidence="1 2" key="1">
    <citation type="submission" date="2020-05" db="EMBL/GenBank/DDBJ databases">
        <title>Flexivirga sp. ID2601S isolated from air conditioner.</title>
        <authorList>
            <person name="Kim D.H."/>
        </authorList>
    </citation>
    <scope>NUCLEOTIDE SEQUENCE [LARGE SCALE GENOMIC DNA]</scope>
    <source>
        <strain evidence="1 2">ID2601S</strain>
    </source>
</reference>
<comment type="caution">
    <text evidence="1">The sequence shown here is derived from an EMBL/GenBank/DDBJ whole genome shotgun (WGS) entry which is preliminary data.</text>
</comment>
<dbReference type="AlphaFoldDB" id="A0A849AH93"/>
<dbReference type="Proteomes" id="UP000557772">
    <property type="component" value="Unassembled WGS sequence"/>
</dbReference>
<gene>
    <name evidence="1" type="ORF">HJ588_13155</name>
</gene>
<proteinExistence type="predicted"/>
<sequence length="203" mass="21576">MQTGRHSATFACPPTATIGLQALIAGARPDPLLATLADLAGSFARSIPPDPFSLDAVTYSGISSTRARLQAARRDYRVRLNRAHAAIVYVGSSEQSDTTALTAALELPRRRIPNPLADLPVAIVCVSEGSDLPVIHARQQLLDAGTELVAAVRFQPSLIADDPAQDEIVTSALADIVIALESAAAVNYEWDTSVFREPRHLAS</sequence>
<evidence type="ECO:0000313" key="1">
    <source>
        <dbReference type="EMBL" id="NNG40214.1"/>
    </source>
</evidence>
<dbReference type="EMBL" id="JABENB010000002">
    <property type="protein sequence ID" value="NNG40214.1"/>
    <property type="molecule type" value="Genomic_DNA"/>
</dbReference>
<protein>
    <submittedName>
        <fullName evidence="1">Uncharacterized protein</fullName>
    </submittedName>
</protein>
<dbReference type="RefSeq" id="WP_171156287.1">
    <property type="nucleotide sequence ID" value="NZ_JABENB010000002.1"/>
</dbReference>